<evidence type="ECO:0000256" key="14">
    <source>
        <dbReference type="ARBA" id="ARBA00023235"/>
    </source>
</evidence>
<keyword evidence="9" id="KW-1207">Sterol metabolism</keyword>
<dbReference type="Pfam" id="PF00293">
    <property type="entry name" value="NUDIX"/>
    <property type="match status" value="1"/>
</dbReference>
<feature type="domain" description="Nudix hydrolase" evidence="15">
    <location>
        <begin position="85"/>
        <end position="227"/>
    </location>
</feature>
<evidence type="ECO:0000313" key="17">
    <source>
        <dbReference type="RefSeq" id="XP_026745381.1"/>
    </source>
</evidence>
<comment type="pathway">
    <text evidence="4">Isoprenoid biosynthesis; dimethylallyl diphosphate biosynthesis; dimethylallyl diphosphate from isopentenyl diphosphate: step 1/1.</text>
</comment>
<dbReference type="GO" id="GO:0050992">
    <property type="term" value="P:dimethylallyl diphosphate biosynthetic process"/>
    <property type="evidence" value="ECO:0007669"/>
    <property type="project" value="UniProtKB-UniPathway"/>
</dbReference>
<keyword evidence="9" id="KW-0152">Cholesterol biosynthesis</keyword>
<evidence type="ECO:0000259" key="15">
    <source>
        <dbReference type="PROSITE" id="PS51462"/>
    </source>
</evidence>
<dbReference type="KEGG" id="tnl:113506750"/>
<dbReference type="GO" id="GO:0005737">
    <property type="term" value="C:cytoplasm"/>
    <property type="evidence" value="ECO:0007669"/>
    <property type="project" value="TreeGrafter"/>
</dbReference>
<dbReference type="CDD" id="cd02885">
    <property type="entry name" value="NUDIX_IPP_Isomerase"/>
    <property type="match status" value="1"/>
</dbReference>
<proteinExistence type="inferred from homology"/>
<protein>
    <recommendedName>
        <fullName evidence="6">isopentenyl-diphosphate Delta-isomerase</fullName>
        <ecNumber evidence="6">5.3.3.2</ecNumber>
    </recommendedName>
</protein>
<dbReference type="AlphaFoldDB" id="A0A7E5WYX5"/>
<reference evidence="17" key="1">
    <citation type="submission" date="2025-08" db="UniProtKB">
        <authorList>
            <consortium name="RefSeq"/>
        </authorList>
    </citation>
    <scope>IDENTIFICATION</scope>
</reference>
<comment type="similarity">
    <text evidence="5">Belongs to the IPP isomerase type 1 family.</text>
</comment>
<keyword evidence="16" id="KW-1185">Reference proteome</keyword>
<evidence type="ECO:0000256" key="5">
    <source>
        <dbReference type="ARBA" id="ARBA00007579"/>
    </source>
</evidence>
<dbReference type="GO" id="GO:0046872">
    <property type="term" value="F:metal ion binding"/>
    <property type="evidence" value="ECO:0007669"/>
    <property type="project" value="UniProtKB-KW"/>
</dbReference>
<keyword evidence="14" id="KW-0413">Isomerase</keyword>
<keyword evidence="7" id="KW-0444">Lipid biosynthesis</keyword>
<evidence type="ECO:0000256" key="8">
    <source>
        <dbReference type="ARBA" id="ARBA00022723"/>
    </source>
</evidence>
<comment type="function">
    <text evidence="3">Catalyzes the 1,3-allylic rearrangement of the homoallylic substrate isopentenyl (IPP) to its highly electrophilic allylic isomer, dimethylallyl diphosphate (DMAPP).</text>
</comment>
<evidence type="ECO:0000256" key="9">
    <source>
        <dbReference type="ARBA" id="ARBA00022778"/>
    </source>
</evidence>
<dbReference type="GO" id="GO:0009240">
    <property type="term" value="P:isopentenyl diphosphate biosynthetic process"/>
    <property type="evidence" value="ECO:0007669"/>
    <property type="project" value="TreeGrafter"/>
</dbReference>
<evidence type="ECO:0000256" key="12">
    <source>
        <dbReference type="ARBA" id="ARBA00023098"/>
    </source>
</evidence>
<dbReference type="GO" id="GO:0004452">
    <property type="term" value="F:isopentenyl-diphosphate delta-isomerase activity"/>
    <property type="evidence" value="ECO:0007669"/>
    <property type="project" value="UniProtKB-EC"/>
</dbReference>
<dbReference type="FunFam" id="3.90.79.10:FF:000012">
    <property type="entry name" value="Isopentenyl-diphosphate Delta-isomerase 1"/>
    <property type="match status" value="1"/>
</dbReference>
<dbReference type="FunCoup" id="A0A7E5WYX5">
    <property type="interactions" value="1375"/>
</dbReference>
<organism evidence="16 17">
    <name type="scientific">Trichoplusia ni</name>
    <name type="common">Cabbage looper</name>
    <dbReference type="NCBI Taxonomy" id="7111"/>
    <lineage>
        <taxon>Eukaryota</taxon>
        <taxon>Metazoa</taxon>
        <taxon>Ecdysozoa</taxon>
        <taxon>Arthropoda</taxon>
        <taxon>Hexapoda</taxon>
        <taxon>Insecta</taxon>
        <taxon>Pterygota</taxon>
        <taxon>Neoptera</taxon>
        <taxon>Endopterygota</taxon>
        <taxon>Lepidoptera</taxon>
        <taxon>Glossata</taxon>
        <taxon>Ditrysia</taxon>
        <taxon>Noctuoidea</taxon>
        <taxon>Noctuidae</taxon>
        <taxon>Plusiinae</taxon>
        <taxon>Trichoplusia</taxon>
    </lineage>
</organism>
<dbReference type="GO" id="GO:0006695">
    <property type="term" value="P:cholesterol biosynthetic process"/>
    <property type="evidence" value="ECO:0007669"/>
    <property type="project" value="UniProtKB-KW"/>
</dbReference>
<dbReference type="InterPro" id="IPR000086">
    <property type="entry name" value="NUDIX_hydrolase_dom"/>
</dbReference>
<dbReference type="OrthoDB" id="510307at2759"/>
<keyword evidence="13" id="KW-0414">Isoprene biosynthesis</keyword>
<dbReference type="InterPro" id="IPR015797">
    <property type="entry name" value="NUDIX_hydrolase-like_dom_sf"/>
</dbReference>
<keyword evidence="12" id="KW-0443">Lipid metabolism</keyword>
<dbReference type="Proteomes" id="UP000322000">
    <property type="component" value="Chromosome 23"/>
</dbReference>
<dbReference type="Gene3D" id="3.90.79.10">
    <property type="entry name" value="Nucleoside Triphosphate Pyrophosphohydrolase"/>
    <property type="match status" value="1"/>
</dbReference>
<accession>A0A7E5WYX5</accession>
<dbReference type="UniPathway" id="UPA00059">
    <property type="reaction ID" value="UER00104"/>
</dbReference>
<dbReference type="PANTHER" id="PTHR10885:SF0">
    <property type="entry name" value="ISOPENTENYL-DIPHOSPHATE DELTA-ISOMERASE"/>
    <property type="match status" value="1"/>
</dbReference>
<comment type="cofactor">
    <cofactor evidence="2">
        <name>Mg(2+)</name>
        <dbReference type="ChEBI" id="CHEBI:18420"/>
    </cofactor>
</comment>
<evidence type="ECO:0000256" key="1">
    <source>
        <dbReference type="ARBA" id="ARBA00000374"/>
    </source>
</evidence>
<dbReference type="PROSITE" id="PS51462">
    <property type="entry name" value="NUDIX"/>
    <property type="match status" value="1"/>
</dbReference>
<evidence type="ECO:0000256" key="3">
    <source>
        <dbReference type="ARBA" id="ARBA00003951"/>
    </source>
</evidence>
<keyword evidence="10" id="KW-0460">Magnesium</keyword>
<evidence type="ECO:0000256" key="6">
    <source>
        <dbReference type="ARBA" id="ARBA00012057"/>
    </source>
</evidence>
<dbReference type="GeneID" id="113506750"/>
<dbReference type="RefSeq" id="XP_026745381.1">
    <property type="nucleotide sequence ID" value="XM_026889580.1"/>
</dbReference>
<evidence type="ECO:0000256" key="2">
    <source>
        <dbReference type="ARBA" id="ARBA00001946"/>
    </source>
</evidence>
<evidence type="ECO:0000313" key="16">
    <source>
        <dbReference type="Proteomes" id="UP000322000"/>
    </source>
</evidence>
<dbReference type="InterPro" id="IPR011876">
    <property type="entry name" value="IsopentenylPP_isomerase_typ1"/>
</dbReference>
<evidence type="ECO:0000256" key="4">
    <source>
        <dbReference type="ARBA" id="ARBA00004826"/>
    </source>
</evidence>
<dbReference type="NCBIfam" id="TIGR02150">
    <property type="entry name" value="IPP_isom_1"/>
    <property type="match status" value="1"/>
</dbReference>
<keyword evidence="11" id="KW-0752">Steroid biosynthesis</keyword>
<keyword evidence="9" id="KW-0753">Steroid metabolism</keyword>
<dbReference type="SUPFAM" id="SSF55811">
    <property type="entry name" value="Nudix"/>
    <property type="match status" value="1"/>
</dbReference>
<gene>
    <name evidence="17" type="primary">LOC113506750</name>
</gene>
<keyword evidence="9" id="KW-0153">Cholesterol metabolism</keyword>
<sequence length="261" mass="30559">MQRNLSLDMLVRRLTRSLWNTVRVEKRTLASEPSKPQPVEKDGVDAVQLEALDRDICLVVDEKDNFLGTATKRECHKVGDDGKILLHRAFSVFLFNKRGDMLLQRRSSQKVTYPDYYSNACCSHPLYLDDKAEDVITAARRRLHHELGIPLDHMDPELFTFMTRVHYHDPGDGVFGEHEIDHVLFFQGDVKVKPNSNEISEYCFVPKSEFNAYLPTLEGPITPWFNMIRRHRLKLWWDNLHRLKELAEPDKIHKFMTENTK</sequence>
<keyword evidence="9" id="KW-0756">Sterol biosynthesis</keyword>
<dbReference type="InParanoid" id="A0A7E5WYX5"/>
<dbReference type="EC" id="5.3.3.2" evidence="6"/>
<evidence type="ECO:0000256" key="7">
    <source>
        <dbReference type="ARBA" id="ARBA00022516"/>
    </source>
</evidence>
<evidence type="ECO:0000256" key="10">
    <source>
        <dbReference type="ARBA" id="ARBA00022842"/>
    </source>
</evidence>
<comment type="catalytic activity">
    <reaction evidence="1">
        <text>isopentenyl diphosphate = dimethylallyl diphosphate</text>
        <dbReference type="Rhea" id="RHEA:23284"/>
        <dbReference type="ChEBI" id="CHEBI:57623"/>
        <dbReference type="ChEBI" id="CHEBI:128769"/>
        <dbReference type="EC" id="5.3.3.2"/>
    </reaction>
</comment>
<evidence type="ECO:0000256" key="13">
    <source>
        <dbReference type="ARBA" id="ARBA00023229"/>
    </source>
</evidence>
<keyword evidence="8" id="KW-0479">Metal-binding</keyword>
<evidence type="ECO:0000256" key="11">
    <source>
        <dbReference type="ARBA" id="ARBA00022955"/>
    </source>
</evidence>
<name>A0A7E5WYX5_TRINI</name>
<dbReference type="PANTHER" id="PTHR10885">
    <property type="entry name" value="ISOPENTENYL-DIPHOSPHATE DELTA-ISOMERASE"/>
    <property type="match status" value="1"/>
</dbReference>